<organism evidence="2 3">
    <name type="scientific">Pannonibacter phragmitetus</name>
    <dbReference type="NCBI Taxonomy" id="121719"/>
    <lineage>
        <taxon>Bacteria</taxon>
        <taxon>Pseudomonadati</taxon>
        <taxon>Pseudomonadota</taxon>
        <taxon>Alphaproteobacteria</taxon>
        <taxon>Hyphomicrobiales</taxon>
        <taxon>Stappiaceae</taxon>
        <taxon>Pannonibacter</taxon>
    </lineage>
</organism>
<reference evidence="2 3" key="1">
    <citation type="submission" date="2015-10" db="EMBL/GenBank/DDBJ databases">
        <title>The world's first case of liver abscess caused by Pannonibacter phragmitetus.</title>
        <authorList>
            <person name="Ming D."/>
            <person name="Wang M."/>
            <person name="Zhou Y."/>
            <person name="Jiang T."/>
            <person name="Hu S."/>
        </authorList>
    </citation>
    <scope>NUCLEOTIDE SEQUENCE [LARGE SCALE GENOMIC DNA]</scope>
    <source>
        <strain evidence="2 3">31801</strain>
    </source>
</reference>
<feature type="domain" description="DUF6603" evidence="1">
    <location>
        <begin position="705"/>
        <end position="1227"/>
    </location>
</feature>
<evidence type="ECO:0000259" key="1">
    <source>
        <dbReference type="Pfam" id="PF20248"/>
    </source>
</evidence>
<keyword evidence="3" id="KW-1185">Reference proteome</keyword>
<evidence type="ECO:0000313" key="3">
    <source>
        <dbReference type="Proteomes" id="UP000064921"/>
    </source>
</evidence>
<dbReference type="InterPro" id="IPR046538">
    <property type="entry name" value="DUF6603"/>
</dbReference>
<protein>
    <recommendedName>
        <fullName evidence="1">DUF6603 domain-containing protein</fullName>
    </recommendedName>
</protein>
<dbReference type="STRING" id="121719.APZ00_11500"/>
<dbReference type="Pfam" id="PF20248">
    <property type="entry name" value="DUF6603"/>
    <property type="match status" value="1"/>
</dbReference>
<dbReference type="EMBL" id="CP013068">
    <property type="protein sequence ID" value="ALV27614.1"/>
    <property type="molecule type" value="Genomic_DNA"/>
</dbReference>
<sequence length="1449" mass="151879">MRKDMAAITTYDALATLAQGLKPGDSLTIGPSDVSPAMIASYEALALATTVTVETSTSGPQSITVTGTASLFGLTGLATQLVFQPVDAGTPNGPFSLAITTTTAAGTQWELLTGFVLSTPSMSFQPAEDVAVLTAGMACDIVIGTGNTLTLPIAVAVPPYPDLDWVVSGTFTAQPLSVDAFSALAGGLVLSDYLPSPLDTLAEFGMTELEISFNPAGAKLSYVYMDIAYTDAWSALGIIDVPAGGVTLKFMVDFLDSARSYVELQAKFDLAGVPFDIGAHFAPSNFFVWGRLQQDKTVSIADVFAHFNVTLPAGFPEVEIDQLSLLANLSQSQYSFDFVAQIDAGSDLKLQDLTASVGVSTTPATTVSADFHGTIVIDEATALFLGAVYDGKGGGLTLSGSATEVPIGKIITYWGREFGLSPDQIPETIRTLVLKTLSTSYNTQTGDFHFLCIGDFTVYDTPVEVTFSVDIVHPNSPEALRMGPEAVATARGYSATFGGSVVFAGNTFEIRFNTTDTGQSIFIADYQRSSGSVRLHDLVADVSQQLAGLVPEDIEITLDAVKFAYLKAKDAGQSQPTNHFLFGLELGASISLTDIPLIGGKLPADLTVEFDQLQFAYAKPGFDKTQAAAVNALLPQGIIPLPGDGLSEGILVSSNLQLGDTVKSLELQIPTGGSSKESLADDQADRALGTAADAATPPASLSVNIQKQFGPLGIRKLGLSYQNQRLFVTGDISLNAEVLSIGLLGLGIGSKVDSFDPAVTLSGLTITVAQGPVNVSGGLYGTIDPLNFNGALQVSVPSLTLGALGGYAQLGSDPSFFMYVSVNRPLFGYPFFFLDGIAGGLGFNRDLLLPDIDGVAGFPLVAWATGKNPPGANPAGDIGSQVQQVIGALASDIPPRVGQYWIAAGIKFSSFKILDSFALVTVAFGTDFKFALLGLTTASLPPKAGTGIQPIGYVEMALRASFSPATGILEIEAKLTPASFILDKSCVLTGGFAYYMWFKDNPAGDPNGYHAGDFVVTLGGYNPAFTRPAYFPQVPRLGFNWKVDGNTTIQGGIYFALTPSALMAGGALEAVWQSGDLKAWFTAHADFLLSWKPFHYEASIGLSIGASYKLDLLFTSVTISVHIGVELNLWGPPFGGSIYVDLSVITFTVSIGNRNKPVPQPISWTDFKTSFLPQGDAPHAQGLALRSTVTTDAYCLASVASGLIKDLTDHKSDPSAPDWIVSGEALEIVTMTALPSKSASLTTAATKTVPLPVGQSGFGVGPVGVAIDDFSSFHAITVNRIVKGTADPHFDIETTAAVTLSTSNLPSATWGGKTIVNPSISQINSTPANISGLSVGYSIKANPAVPDHTPLPIDITILQQDNEGTVTFAWLTPDIPQTDPFDQSQAMETFQTTLLSSAAKRTAILSVLNGPGLDLGVYDQVDVSVLAAEADIVLLSPPVLSYLGEERAA</sequence>
<name>A0A0U3FN42_9HYPH</name>
<proteinExistence type="predicted"/>
<accession>A0A0U3FN42</accession>
<dbReference type="KEGG" id="pphr:APZ00_11500"/>
<dbReference type="Proteomes" id="UP000064921">
    <property type="component" value="Chromosome"/>
</dbReference>
<evidence type="ECO:0000313" key="2">
    <source>
        <dbReference type="EMBL" id="ALV27614.1"/>
    </source>
</evidence>
<gene>
    <name evidence="2" type="ORF">APZ00_11500</name>
</gene>
<dbReference type="eggNOG" id="ENOG502Z7M5">
    <property type="taxonomic scope" value="Bacteria"/>
</dbReference>